<proteinExistence type="predicted"/>
<feature type="region of interest" description="Disordered" evidence="3">
    <location>
        <begin position="335"/>
        <end position="356"/>
    </location>
</feature>
<evidence type="ECO:0000313" key="5">
    <source>
        <dbReference type="EMBL" id="RVW79021.1"/>
    </source>
</evidence>
<feature type="compositionally biased region" description="Low complexity" evidence="3">
    <location>
        <begin position="335"/>
        <end position="352"/>
    </location>
</feature>
<dbReference type="InterPro" id="IPR012337">
    <property type="entry name" value="RNaseH-like_sf"/>
</dbReference>
<evidence type="ECO:0000259" key="4">
    <source>
        <dbReference type="PROSITE" id="PS50994"/>
    </source>
</evidence>
<evidence type="ECO:0000256" key="3">
    <source>
        <dbReference type="SAM" id="MobiDB-lite"/>
    </source>
</evidence>
<dbReference type="GO" id="GO:0016787">
    <property type="term" value="F:hydrolase activity"/>
    <property type="evidence" value="ECO:0007669"/>
    <property type="project" value="UniProtKB-KW"/>
</dbReference>
<dbReference type="Proteomes" id="UP000288805">
    <property type="component" value="Unassembled WGS sequence"/>
</dbReference>
<organism evidence="5 6">
    <name type="scientific">Vitis vinifera</name>
    <name type="common">Grape</name>
    <dbReference type="NCBI Taxonomy" id="29760"/>
    <lineage>
        <taxon>Eukaryota</taxon>
        <taxon>Viridiplantae</taxon>
        <taxon>Streptophyta</taxon>
        <taxon>Embryophyta</taxon>
        <taxon>Tracheophyta</taxon>
        <taxon>Spermatophyta</taxon>
        <taxon>Magnoliopsida</taxon>
        <taxon>eudicotyledons</taxon>
        <taxon>Gunneridae</taxon>
        <taxon>Pentapetalae</taxon>
        <taxon>rosids</taxon>
        <taxon>Vitales</taxon>
        <taxon>Vitaceae</taxon>
        <taxon>Viteae</taxon>
        <taxon>Vitis</taxon>
    </lineage>
</organism>
<dbReference type="PANTHER" id="PTHR42648">
    <property type="entry name" value="TRANSPOSASE, PUTATIVE-RELATED"/>
    <property type="match status" value="1"/>
</dbReference>
<sequence length="516" mass="57556">MANQVSDGANKDDGKLVLTGISEAQLQQLLNDKDGGFGYEEDDWFGDNGGEFLSLQSFFKDNGVLFQHSCVYMPQQNGVVERKRHHILQVAQALKFQAQLPTQFWGECALTAVHIINRLLSPVLFFKTPFEHLYLKPPTYSHLCVFGCLAYAANVHVSYKFDHCAIVCIFIGYPIGQKAYKLFNLSTRKIFTSREVRFHENHFPYASFESVLPISNLGYSSGSIPAPIHDPTPSHVTNPSRLIPPPTTDSAPSSSVAPNLDTLHSVAPISSSTISDLLSLHDEQPTANPTSTLLKIYTRRPKNAPSPLLEILMPLSPSPFVETLLPTTSSLPSSPSLLLSSSNPSDPSLASLARHNQPQLRPFVTPTAPIIHRRNYRIIQVIEPRNYSEAVVYLEWQEAMWSKLQALQANGTWTLTSLPAGKTSIGCRWVYKIKHCSDGSIERYKTRLVAKGFTQLEGVDYQDTFSPTTKIITVRCLLALAAARRWSLHQLDVDNAFLHSDLHEEIYMSPSLGLRR</sequence>
<comment type="caution">
    <text evidence="5">The sequence shown here is derived from an EMBL/GenBank/DDBJ whole genome shotgun (WGS) entry which is preliminary data.</text>
</comment>
<reference evidence="5 6" key="1">
    <citation type="journal article" date="2018" name="PLoS Genet.">
        <title>Population sequencing reveals clonal diversity and ancestral inbreeding in the grapevine cultivar Chardonnay.</title>
        <authorList>
            <person name="Roach M.J."/>
            <person name="Johnson D.L."/>
            <person name="Bohlmann J."/>
            <person name="van Vuuren H.J."/>
            <person name="Jones S.J."/>
            <person name="Pretorius I.S."/>
            <person name="Schmidt S.A."/>
            <person name="Borneman A.R."/>
        </authorList>
    </citation>
    <scope>NUCLEOTIDE SEQUENCE [LARGE SCALE GENOMIC DNA]</scope>
    <source>
        <strain evidence="6">cv. Chardonnay</strain>
        <tissue evidence="5">Leaf</tissue>
    </source>
</reference>
<accession>A0A438H416</accession>
<dbReference type="InterPro" id="IPR001584">
    <property type="entry name" value="Integrase_cat-core"/>
</dbReference>
<dbReference type="InterPro" id="IPR039537">
    <property type="entry name" value="Retrotran_Ty1/copia-like"/>
</dbReference>
<evidence type="ECO:0000313" key="6">
    <source>
        <dbReference type="Proteomes" id="UP000288805"/>
    </source>
</evidence>
<dbReference type="EMBL" id="QGNW01000287">
    <property type="protein sequence ID" value="RVW79021.1"/>
    <property type="molecule type" value="Genomic_DNA"/>
</dbReference>
<dbReference type="InterPro" id="IPR013103">
    <property type="entry name" value="RVT_2"/>
</dbReference>
<dbReference type="PANTHER" id="PTHR42648:SF31">
    <property type="entry name" value="RNA-DIRECTED DNA POLYMERASE"/>
    <property type="match status" value="1"/>
</dbReference>
<dbReference type="GO" id="GO:0003676">
    <property type="term" value="F:nucleic acid binding"/>
    <property type="evidence" value="ECO:0007669"/>
    <property type="project" value="InterPro"/>
</dbReference>
<dbReference type="PROSITE" id="PS50994">
    <property type="entry name" value="INTEGRASE"/>
    <property type="match status" value="1"/>
</dbReference>
<feature type="domain" description="Integrase catalytic" evidence="4">
    <location>
        <begin position="47"/>
        <end position="137"/>
    </location>
</feature>
<dbReference type="InterPro" id="IPR036397">
    <property type="entry name" value="RNaseH_sf"/>
</dbReference>
<feature type="region of interest" description="Disordered" evidence="3">
    <location>
        <begin position="228"/>
        <end position="256"/>
    </location>
</feature>
<dbReference type="GO" id="GO:0015074">
    <property type="term" value="P:DNA integration"/>
    <property type="evidence" value="ECO:0007669"/>
    <property type="project" value="InterPro"/>
</dbReference>
<evidence type="ECO:0000256" key="1">
    <source>
        <dbReference type="ARBA" id="ARBA00022723"/>
    </source>
</evidence>
<dbReference type="SUPFAM" id="SSF53098">
    <property type="entry name" value="Ribonuclease H-like"/>
    <property type="match status" value="1"/>
</dbReference>
<keyword evidence="1" id="KW-0479">Metal-binding</keyword>
<evidence type="ECO:0000256" key="2">
    <source>
        <dbReference type="ARBA" id="ARBA00022801"/>
    </source>
</evidence>
<gene>
    <name evidence="5" type="primary">GIP_256</name>
    <name evidence="5" type="ORF">CK203_040145</name>
</gene>
<keyword evidence="2" id="KW-0378">Hydrolase</keyword>
<dbReference type="Pfam" id="PF25597">
    <property type="entry name" value="SH3_retrovirus"/>
    <property type="match status" value="1"/>
</dbReference>
<protein>
    <submittedName>
        <fullName evidence="5">Copia protein</fullName>
    </submittedName>
</protein>
<dbReference type="GO" id="GO:0046872">
    <property type="term" value="F:metal ion binding"/>
    <property type="evidence" value="ECO:0007669"/>
    <property type="project" value="UniProtKB-KW"/>
</dbReference>
<dbReference type="InterPro" id="IPR057670">
    <property type="entry name" value="SH3_retrovirus"/>
</dbReference>
<dbReference type="AlphaFoldDB" id="A0A438H416"/>
<dbReference type="Pfam" id="PF07727">
    <property type="entry name" value="RVT_2"/>
    <property type="match status" value="1"/>
</dbReference>
<name>A0A438H416_VITVI</name>
<dbReference type="Gene3D" id="3.30.420.10">
    <property type="entry name" value="Ribonuclease H-like superfamily/Ribonuclease H"/>
    <property type="match status" value="1"/>
</dbReference>